<dbReference type="InterPro" id="IPR038432">
    <property type="entry name" value="PulS/OutS-like_sf"/>
</dbReference>
<name>A0A1H9Z9Z2_9GAMM</name>
<dbReference type="Proteomes" id="UP000242642">
    <property type="component" value="Unassembled WGS sequence"/>
</dbReference>
<proteinExistence type="predicted"/>
<reference evidence="3" key="1">
    <citation type="submission" date="2016-10" db="EMBL/GenBank/DDBJ databases">
        <authorList>
            <person name="Varghese N."/>
            <person name="Submissions S."/>
        </authorList>
    </citation>
    <scope>NUCLEOTIDE SEQUENCE [LARGE SCALE GENOMIC DNA]</scope>
    <source>
        <strain evidence="3">DSM 18579</strain>
    </source>
</reference>
<accession>A0A1H9Z9Z2</accession>
<feature type="chain" id="PRO_5017425926" evidence="1">
    <location>
        <begin position="25"/>
        <end position="141"/>
    </location>
</feature>
<dbReference type="EMBL" id="FOHV01000003">
    <property type="protein sequence ID" value="SES78277.1"/>
    <property type="molecule type" value="Genomic_DNA"/>
</dbReference>
<evidence type="ECO:0000313" key="2">
    <source>
        <dbReference type="EMBL" id="SES78277.1"/>
    </source>
</evidence>
<evidence type="ECO:0000256" key="1">
    <source>
        <dbReference type="SAM" id="SignalP"/>
    </source>
</evidence>
<gene>
    <name evidence="2" type="ORF">SAMN02583745_00486</name>
</gene>
<dbReference type="InterPro" id="IPR019114">
    <property type="entry name" value="Chap_lipoprot_PulS/OutS-like"/>
</dbReference>
<keyword evidence="3" id="KW-1185">Reference proteome</keyword>
<keyword evidence="1" id="KW-0732">Signal</keyword>
<dbReference type="PROSITE" id="PS51257">
    <property type="entry name" value="PROKAR_LIPOPROTEIN"/>
    <property type="match status" value="1"/>
</dbReference>
<dbReference type="AlphaFoldDB" id="A0A1H9Z9Z2"/>
<organism evidence="2 3">
    <name type="scientific">Thorsellia anophelis DSM 18579</name>
    <dbReference type="NCBI Taxonomy" id="1123402"/>
    <lineage>
        <taxon>Bacteria</taxon>
        <taxon>Pseudomonadati</taxon>
        <taxon>Pseudomonadota</taxon>
        <taxon>Gammaproteobacteria</taxon>
        <taxon>Enterobacterales</taxon>
        <taxon>Thorselliaceae</taxon>
        <taxon>Thorsellia</taxon>
    </lineage>
</organism>
<dbReference type="Pfam" id="PF09691">
    <property type="entry name" value="T2SS_PulS_OutS"/>
    <property type="match status" value="1"/>
</dbReference>
<dbReference type="Gene3D" id="1.20.58.1630">
    <property type="entry name" value="Chaperone lipoprotein PulS/OutS"/>
    <property type="match status" value="1"/>
</dbReference>
<feature type="signal peptide" evidence="1">
    <location>
        <begin position="1"/>
        <end position="24"/>
    </location>
</feature>
<dbReference type="STRING" id="1123402.SAMN02583745_00486"/>
<dbReference type="RefSeq" id="WP_093317541.1">
    <property type="nucleotide sequence ID" value="NZ_FOHV01000003.1"/>
</dbReference>
<sequence>MNVYMKRNVLKKTFLLAGIGGVFALTGCSFGSKTETKAAEALEFQMEEMATVIAGGTFLAEKCGEPNMVTGAALQAKVVQSAALRGLDVEAYRDPASEQSQKLATVSDLFYKKIIQDPNATLPYNINKNCFKLKQMLAPFI</sequence>
<protein>
    <submittedName>
        <fullName evidence="2">General secretion pathway protein S</fullName>
    </submittedName>
</protein>
<evidence type="ECO:0000313" key="3">
    <source>
        <dbReference type="Proteomes" id="UP000242642"/>
    </source>
</evidence>